<dbReference type="PANTHER" id="PTHR30266:SF2">
    <property type="entry name" value="LARGE-CONDUCTANCE MECHANOSENSITIVE CHANNEL"/>
    <property type="match status" value="1"/>
</dbReference>
<keyword evidence="3 5" id="KW-1133">Transmembrane helix</keyword>
<proteinExistence type="predicted"/>
<evidence type="ECO:0000313" key="7">
    <source>
        <dbReference type="Proteomes" id="UP000270343"/>
    </source>
</evidence>
<evidence type="ECO:0000256" key="2">
    <source>
        <dbReference type="ARBA" id="ARBA00022692"/>
    </source>
</evidence>
<protein>
    <submittedName>
        <fullName evidence="6">Mechanosensitive ion channel protein MscL</fullName>
    </submittedName>
</protein>
<dbReference type="AlphaFoldDB" id="A0A3B0BGI2"/>
<evidence type="ECO:0000256" key="1">
    <source>
        <dbReference type="ARBA" id="ARBA00004141"/>
    </source>
</evidence>
<comment type="caution">
    <text evidence="6">The sequence shown here is derived from an EMBL/GenBank/DDBJ whole genome shotgun (WGS) entry which is preliminary data.</text>
</comment>
<dbReference type="OrthoDB" id="9810350at2"/>
<gene>
    <name evidence="6" type="ORF">D7231_16145</name>
</gene>
<evidence type="ECO:0000313" key="6">
    <source>
        <dbReference type="EMBL" id="RKN71541.1"/>
    </source>
</evidence>
<dbReference type="Proteomes" id="UP000270343">
    <property type="component" value="Unassembled WGS sequence"/>
</dbReference>
<name>A0A3B0BGI2_9ACTN</name>
<feature type="transmembrane region" description="Helical" evidence="5">
    <location>
        <begin position="12"/>
        <end position="31"/>
    </location>
</feature>
<dbReference type="EMBL" id="RBAM01000006">
    <property type="protein sequence ID" value="RKN71541.1"/>
    <property type="molecule type" value="Genomic_DNA"/>
</dbReference>
<evidence type="ECO:0000256" key="3">
    <source>
        <dbReference type="ARBA" id="ARBA00022989"/>
    </source>
</evidence>
<keyword evidence="4 5" id="KW-0472">Membrane</keyword>
<organism evidence="6 7">
    <name type="scientific">Streptomyces klenkii</name>
    <dbReference type="NCBI Taxonomy" id="1420899"/>
    <lineage>
        <taxon>Bacteria</taxon>
        <taxon>Bacillati</taxon>
        <taxon>Actinomycetota</taxon>
        <taxon>Actinomycetes</taxon>
        <taxon>Kitasatosporales</taxon>
        <taxon>Streptomycetaceae</taxon>
        <taxon>Streptomyces</taxon>
    </lineage>
</organism>
<comment type="subcellular location">
    <subcellularLocation>
        <location evidence="1">Membrane</location>
        <topology evidence="1">Multi-pass membrane protein</topology>
    </subcellularLocation>
</comment>
<dbReference type="InterPro" id="IPR037673">
    <property type="entry name" value="MSC/AndL"/>
</dbReference>
<dbReference type="RefSeq" id="WP_120756154.1">
    <property type="nucleotide sequence ID" value="NZ_JBFBOQ010000007.1"/>
</dbReference>
<keyword evidence="7" id="KW-1185">Reference proteome</keyword>
<dbReference type="Gene3D" id="1.10.1200.120">
    <property type="entry name" value="Large-conductance mechanosensitive channel, MscL, domain 1"/>
    <property type="match status" value="1"/>
</dbReference>
<dbReference type="InterPro" id="IPR036019">
    <property type="entry name" value="MscL_channel"/>
</dbReference>
<dbReference type="Pfam" id="PF01741">
    <property type="entry name" value="MscL"/>
    <property type="match status" value="1"/>
</dbReference>
<dbReference type="SUPFAM" id="SSF81330">
    <property type="entry name" value="Gated mechanosensitive channel"/>
    <property type="match status" value="1"/>
</dbReference>
<reference evidence="6 7" key="1">
    <citation type="journal article" date="2015" name="Antonie Van Leeuwenhoek">
        <title>Streptomyces klenkii sp. nov., isolated from deep marine sediment.</title>
        <authorList>
            <person name="Veyisoglu A."/>
            <person name="Sahin N."/>
        </authorList>
    </citation>
    <scope>NUCLEOTIDE SEQUENCE [LARGE SCALE GENOMIC DNA]</scope>
    <source>
        <strain evidence="6 7">KCTC 29202</strain>
    </source>
</reference>
<evidence type="ECO:0000256" key="5">
    <source>
        <dbReference type="SAM" id="Phobius"/>
    </source>
</evidence>
<accession>A0A3B0BGI2</accession>
<feature type="transmembrane region" description="Helical" evidence="5">
    <location>
        <begin position="73"/>
        <end position="95"/>
    </location>
</feature>
<dbReference type="GO" id="GO:0016020">
    <property type="term" value="C:membrane"/>
    <property type="evidence" value="ECO:0007669"/>
    <property type="project" value="UniProtKB-SubCell"/>
</dbReference>
<sequence length="153" mass="16036">MLKGFKNFVMRGDIVTVAVGLIIALALSTLIKAFTDFVINPIIARAQGGHSMGLGWQLGRAGNKNTYLDLGSFLSAAVYFLIFMAVVYFLIVVPYKHVQARRGMVVFAEPGPLKTCPACLSEDLPAAAVKCLHCGSDQPPAAAAAGGAAPAGR</sequence>
<dbReference type="GO" id="GO:0008381">
    <property type="term" value="F:mechanosensitive monoatomic ion channel activity"/>
    <property type="evidence" value="ECO:0007669"/>
    <property type="project" value="TreeGrafter"/>
</dbReference>
<dbReference type="PANTHER" id="PTHR30266">
    <property type="entry name" value="MECHANOSENSITIVE CHANNEL MSCL"/>
    <property type="match status" value="1"/>
</dbReference>
<keyword evidence="2 5" id="KW-0812">Transmembrane</keyword>
<evidence type="ECO:0000256" key="4">
    <source>
        <dbReference type="ARBA" id="ARBA00023136"/>
    </source>
</evidence>